<reference evidence="1 2" key="1">
    <citation type="journal article" date="2010" name="Int. J. Syst. Evol. Microbiol.">
        <title>Sphingopyxis bauzanensis sp. nov., a psychrophilic bacterium isolated from soil.</title>
        <authorList>
            <person name="Zhang D.C."/>
            <person name="Liu H.C."/>
            <person name="Xin Y.H."/>
            <person name="Zhou Y.G."/>
            <person name="Schinner F."/>
            <person name="Margesin R."/>
        </authorList>
    </citation>
    <scope>NUCLEOTIDE SEQUENCE [LARGE SCALE GENOMIC DNA]</scope>
    <source>
        <strain evidence="1 2">DSM 22271</strain>
    </source>
</reference>
<evidence type="ECO:0000313" key="1">
    <source>
        <dbReference type="EMBL" id="OWQ95751.1"/>
    </source>
</evidence>
<sequence length="71" mass="8013">MDSKHLTWLVVDSEAEALGAEAEARRKWRQPNRKVPFEWQLRIIESLASKGQRITAADFDALPVNPGRIAA</sequence>
<protein>
    <submittedName>
        <fullName evidence="1">Uncharacterized protein</fullName>
    </submittedName>
</protein>
<name>A0A246JRU2_9SPHN</name>
<accession>A0A246JRU2</accession>
<proteinExistence type="predicted"/>
<dbReference type="Proteomes" id="UP000197361">
    <property type="component" value="Unassembled WGS sequence"/>
</dbReference>
<dbReference type="EMBL" id="NISK01000003">
    <property type="protein sequence ID" value="OWQ95751.1"/>
    <property type="molecule type" value="Genomic_DNA"/>
</dbReference>
<dbReference type="RefSeq" id="WP_088441853.1">
    <property type="nucleotide sequence ID" value="NZ_BMMC01000002.1"/>
</dbReference>
<keyword evidence="2" id="KW-1185">Reference proteome</keyword>
<dbReference type="AlphaFoldDB" id="A0A246JRU2"/>
<comment type="caution">
    <text evidence="1">The sequence shown here is derived from an EMBL/GenBank/DDBJ whole genome shotgun (WGS) entry which is preliminary data.</text>
</comment>
<evidence type="ECO:0000313" key="2">
    <source>
        <dbReference type="Proteomes" id="UP000197361"/>
    </source>
</evidence>
<organism evidence="1 2">
    <name type="scientific">Sphingopyxis bauzanensis</name>
    <dbReference type="NCBI Taxonomy" id="651663"/>
    <lineage>
        <taxon>Bacteria</taxon>
        <taxon>Pseudomonadati</taxon>
        <taxon>Pseudomonadota</taxon>
        <taxon>Alphaproteobacteria</taxon>
        <taxon>Sphingomonadales</taxon>
        <taxon>Sphingomonadaceae</taxon>
        <taxon>Sphingopyxis</taxon>
    </lineage>
</organism>
<gene>
    <name evidence="1" type="ORF">CDQ92_13290</name>
</gene>